<keyword evidence="2" id="KW-1003">Cell membrane</keyword>
<evidence type="ECO:0000256" key="7">
    <source>
        <dbReference type="SAM" id="Phobius"/>
    </source>
</evidence>
<protein>
    <recommendedName>
        <fullName evidence="8">ABC3 transporter permease C-terminal domain-containing protein</fullName>
    </recommendedName>
</protein>
<feature type="transmembrane region" description="Helical" evidence="7">
    <location>
        <begin position="789"/>
        <end position="812"/>
    </location>
</feature>
<feature type="transmembrane region" description="Helical" evidence="7">
    <location>
        <begin position="560"/>
        <end position="582"/>
    </location>
</feature>
<keyword evidence="10" id="KW-1185">Reference proteome</keyword>
<reference evidence="9 10" key="1">
    <citation type="submission" date="2021-01" db="EMBL/GenBank/DDBJ databases">
        <title>Genomic Encyclopedia of Type Strains, Phase IV (KMG-IV): sequencing the most valuable type-strain genomes for metagenomic binning, comparative biology and taxonomic classification.</title>
        <authorList>
            <person name="Goeker M."/>
        </authorList>
    </citation>
    <scope>NUCLEOTIDE SEQUENCE [LARGE SCALE GENOMIC DNA]</scope>
    <source>
        <strain evidence="9 10">DSM 25879</strain>
    </source>
</reference>
<feature type="transmembrane region" description="Helical" evidence="7">
    <location>
        <begin position="26"/>
        <end position="49"/>
    </location>
</feature>
<evidence type="ECO:0000256" key="3">
    <source>
        <dbReference type="ARBA" id="ARBA00022692"/>
    </source>
</evidence>
<dbReference type="PANTHER" id="PTHR30572:SF4">
    <property type="entry name" value="ABC TRANSPORTER PERMEASE YTRF"/>
    <property type="match status" value="1"/>
</dbReference>
<keyword evidence="4 7" id="KW-1133">Transmembrane helix</keyword>
<keyword evidence="3 7" id="KW-0812">Transmembrane</keyword>
<comment type="subcellular location">
    <subcellularLocation>
        <location evidence="1">Cell membrane</location>
        <topology evidence="1">Multi-pass membrane protein</topology>
    </subcellularLocation>
</comment>
<dbReference type="PANTHER" id="PTHR30572">
    <property type="entry name" value="MEMBRANE COMPONENT OF TRANSPORTER-RELATED"/>
    <property type="match status" value="1"/>
</dbReference>
<feature type="transmembrane region" description="Helical" evidence="7">
    <location>
        <begin position="699"/>
        <end position="719"/>
    </location>
</feature>
<evidence type="ECO:0000313" key="10">
    <source>
        <dbReference type="Proteomes" id="UP000737402"/>
    </source>
</evidence>
<feature type="transmembrane region" description="Helical" evidence="7">
    <location>
        <begin position="746"/>
        <end position="768"/>
    </location>
</feature>
<dbReference type="Proteomes" id="UP000737402">
    <property type="component" value="Unassembled WGS sequence"/>
</dbReference>
<feature type="transmembrane region" description="Helical" evidence="7">
    <location>
        <begin position="824"/>
        <end position="849"/>
    </location>
</feature>
<evidence type="ECO:0000256" key="6">
    <source>
        <dbReference type="ARBA" id="ARBA00038076"/>
    </source>
</evidence>
<keyword evidence="5 7" id="KW-0472">Membrane</keyword>
<evidence type="ECO:0000313" key="9">
    <source>
        <dbReference type="EMBL" id="MBM7621000.1"/>
    </source>
</evidence>
<evidence type="ECO:0000256" key="2">
    <source>
        <dbReference type="ARBA" id="ARBA00022475"/>
    </source>
</evidence>
<feature type="transmembrane region" description="Helical" evidence="7">
    <location>
        <begin position="602"/>
        <end position="627"/>
    </location>
</feature>
<name>A0ABS2P253_9BACI</name>
<evidence type="ECO:0000256" key="1">
    <source>
        <dbReference type="ARBA" id="ARBA00004651"/>
    </source>
</evidence>
<dbReference type="RefSeq" id="WP_204417458.1">
    <property type="nucleotide sequence ID" value="NZ_JAFBED010000006.1"/>
</dbReference>
<dbReference type="EMBL" id="JAFBED010000006">
    <property type="protein sequence ID" value="MBM7621000.1"/>
    <property type="molecule type" value="Genomic_DNA"/>
</dbReference>
<dbReference type="Pfam" id="PF02687">
    <property type="entry name" value="FtsX"/>
    <property type="match status" value="1"/>
</dbReference>
<evidence type="ECO:0000259" key="8">
    <source>
        <dbReference type="Pfam" id="PF02687"/>
    </source>
</evidence>
<comment type="caution">
    <text evidence="9">The sequence shown here is derived from an EMBL/GenBank/DDBJ whole genome shotgun (WGS) entry which is preliminary data.</text>
</comment>
<evidence type="ECO:0000256" key="5">
    <source>
        <dbReference type="ARBA" id="ARBA00023136"/>
    </source>
</evidence>
<organism evidence="9 10">
    <name type="scientific">Sutcliffiella tianshenii</name>
    <dbReference type="NCBI Taxonomy" id="1463404"/>
    <lineage>
        <taxon>Bacteria</taxon>
        <taxon>Bacillati</taxon>
        <taxon>Bacillota</taxon>
        <taxon>Bacilli</taxon>
        <taxon>Bacillales</taxon>
        <taxon>Bacillaceae</taxon>
        <taxon>Sutcliffiella</taxon>
    </lineage>
</organism>
<dbReference type="InterPro" id="IPR003838">
    <property type="entry name" value="ABC3_permease_C"/>
</dbReference>
<evidence type="ECO:0000256" key="4">
    <source>
        <dbReference type="ARBA" id="ARBA00022989"/>
    </source>
</evidence>
<proteinExistence type="inferred from homology"/>
<feature type="domain" description="ABC3 transporter permease C-terminal" evidence="8">
    <location>
        <begin position="746"/>
        <end position="849"/>
    </location>
</feature>
<comment type="similarity">
    <text evidence="6">Belongs to the ABC-4 integral membrane protein family.</text>
</comment>
<gene>
    <name evidence="9" type="ORF">JOC95_002873</name>
</gene>
<dbReference type="InterPro" id="IPR050250">
    <property type="entry name" value="Macrolide_Exporter_MacB"/>
</dbReference>
<sequence>MFNYTSCRIGGNIIFNYLKSSFKQRWAIFLIILVTLNIIGLGYIGSLAVSDRITIEARNNLEEKWRYQYDILVLPEEVKEKRVLGEGWVPPQSNLASYGGITLEDLSAIRDIPGVKVAAPLSMIGFYQGDFLDVQAKNAQPGEFYEVHELKKAFDGLNEYILYENSYVTSYYSPELEESLVYKRFNEEKRIPEGFKVEVPPGTMLRYPNELMVVAVDPDAEEKLFSFSESVEGGLSGLHAPIEIISFQPHIPFIALKAQEYEVTESITMNKIQVPEIVSEEELADGAENYLKSLPKQQLASLSIPTFSAEWKNKKAELFLDGNSYEEQLMQYSTYSTLYKYSPLLYEEISFLENSIPFIRAKRFDAPEFAEFPIEFPSYRHRYEAVEDKHITPKIMGYYDANKIRPLIEGAWKQGDPVDIYTPHHSMIIKDGAGREIEPTPLIPIPLKSAYYPGAPDLLTSLDAAKWFYGGKPPVSSIRVVVDGVAERSGESQRKIEQVAAAIMEKTGHHVEIMLGSAGGKVHVQLEGTAQGEVGVVEEAWQQQGVSWSIEKQMDETNKWLFFYLLIISFVFSYTVITHSLLKRAMEFATLRAIGWSRGKIVLGLCAEVLTISSLAILTILIVNGFIGVLEAFQLFIIWMIFHAVIGIGYISGAGKSLGKSPRAGLSGESNQWGSSRLIPIQGLGTYVLHQVVRRPLRFGLLVGTLAMTLFIGLIFVATQQSMSDFLFLSVLGETIDLNIKSYQRIFLIGGMTLTIMSIFFLLFLNIVERKKEFLIMRSIGWSLKQIQWFLSLEVIVIAFTGSLVGVLGASIVLKLFTSITLPLWTYMLAFGVSICLLLAFTIIISRLIKMKSTVRDQHAA</sequence>
<feature type="transmembrane region" description="Helical" evidence="7">
    <location>
        <begin position="633"/>
        <end position="653"/>
    </location>
</feature>
<accession>A0ABS2P253</accession>